<reference evidence="12 13" key="1">
    <citation type="submission" date="2019-04" db="EMBL/GenBank/DDBJ databases">
        <title>Comparative genomics and transcriptomics to analyze fruiting body development in filamentous ascomycetes.</title>
        <authorList>
            <consortium name="DOE Joint Genome Institute"/>
            <person name="Lutkenhaus R."/>
            <person name="Traeger S."/>
            <person name="Breuer J."/>
            <person name="Kuo A."/>
            <person name="Lipzen A."/>
            <person name="Pangilinan J."/>
            <person name="Dilworth D."/>
            <person name="Sandor L."/>
            <person name="Poggeler S."/>
            <person name="Barry K."/>
            <person name="Grigoriev I.V."/>
            <person name="Nowrousian M."/>
        </authorList>
    </citation>
    <scope>NUCLEOTIDE SEQUENCE [LARGE SCALE GENOMIC DNA]</scope>
    <source>
        <strain evidence="12 13">CBS 389.68</strain>
    </source>
</reference>
<keyword evidence="4" id="KW-0808">Transferase</keyword>
<protein>
    <recommendedName>
        <fullName evidence="3">RING-type E3 ubiquitin transferase</fullName>
        <ecNumber evidence="3">2.3.2.27</ecNumber>
    </recommendedName>
</protein>
<evidence type="ECO:0000256" key="3">
    <source>
        <dbReference type="ARBA" id="ARBA00012483"/>
    </source>
</evidence>
<evidence type="ECO:0000256" key="2">
    <source>
        <dbReference type="ARBA" id="ARBA00004906"/>
    </source>
</evidence>
<evidence type="ECO:0000256" key="9">
    <source>
        <dbReference type="PROSITE-ProRule" id="PRU00175"/>
    </source>
</evidence>
<evidence type="ECO:0000256" key="5">
    <source>
        <dbReference type="ARBA" id="ARBA00022723"/>
    </source>
</evidence>
<feature type="domain" description="RING-type" evidence="11">
    <location>
        <begin position="180"/>
        <end position="221"/>
    </location>
</feature>
<keyword evidence="5" id="KW-0479">Metal-binding</keyword>
<proteinExistence type="predicted"/>
<dbReference type="PANTHER" id="PTHR15710">
    <property type="entry name" value="E3 UBIQUITIN-PROTEIN LIGASE PRAJA"/>
    <property type="match status" value="1"/>
</dbReference>
<dbReference type="GO" id="GO:0005737">
    <property type="term" value="C:cytoplasm"/>
    <property type="evidence" value="ECO:0007669"/>
    <property type="project" value="TreeGrafter"/>
</dbReference>
<evidence type="ECO:0000256" key="6">
    <source>
        <dbReference type="ARBA" id="ARBA00022771"/>
    </source>
</evidence>
<dbReference type="STRING" id="341454.A0A4S2MS85"/>
<dbReference type="EC" id="2.3.2.27" evidence="3"/>
<keyword evidence="7" id="KW-0833">Ubl conjugation pathway</keyword>
<accession>A0A4S2MS85</accession>
<dbReference type="GO" id="GO:0008270">
    <property type="term" value="F:zinc ion binding"/>
    <property type="evidence" value="ECO:0007669"/>
    <property type="project" value="UniProtKB-KW"/>
</dbReference>
<dbReference type="Gene3D" id="3.30.40.10">
    <property type="entry name" value="Zinc/RING finger domain, C3HC4 (zinc finger)"/>
    <property type="match status" value="1"/>
</dbReference>
<dbReference type="GO" id="GO:0061630">
    <property type="term" value="F:ubiquitin protein ligase activity"/>
    <property type="evidence" value="ECO:0007669"/>
    <property type="project" value="UniProtKB-EC"/>
</dbReference>
<dbReference type="InParanoid" id="A0A4S2MS85"/>
<keyword evidence="8" id="KW-0862">Zinc</keyword>
<comment type="pathway">
    <text evidence="2">Protein modification; protein ubiquitination.</text>
</comment>
<keyword evidence="6 9" id="KW-0863">Zinc-finger</keyword>
<name>A0A4S2MS85_9PEZI</name>
<evidence type="ECO:0000256" key="4">
    <source>
        <dbReference type="ARBA" id="ARBA00022679"/>
    </source>
</evidence>
<gene>
    <name evidence="12" type="ORF">EX30DRAFT_359766</name>
</gene>
<dbReference type="Pfam" id="PF13639">
    <property type="entry name" value="zf-RING_2"/>
    <property type="match status" value="1"/>
</dbReference>
<sequence>MFVNLLSSLIQNIVGDQHIPRSPGLGAQRDGHDQRPGRDSPGEAGREEHDPEHRSPEGEQRPSIFGPRLAPRDANSPQATPGEPHVIDLPTFLLSLFPNVAPGGAEAGAPPQLGPAFFSQFFPRGPTGDYVYSQRELDEIITRLMEQHQGNAPPPAPKEAIDKLPRVKVTEAQAVEGIDCAVCKDELNVGEEVCQLPCKHVYHFDCVKTWLEAHNTCPICRSPITENTAESNRDHHQQQQGRTSSPSPTSPHPHPPSSWVSGAPQPQPGSPHAEHGNPTWSRSWSASWAFGGNNDPFRQTPNQRQDQHGDDNNSSGGGGGNNQSSGRTFANLFRRGGSH</sequence>
<dbReference type="GO" id="GO:0000209">
    <property type="term" value="P:protein polyubiquitination"/>
    <property type="evidence" value="ECO:0007669"/>
    <property type="project" value="UniProtKB-ARBA"/>
</dbReference>
<feature type="region of interest" description="Disordered" evidence="10">
    <location>
        <begin position="17"/>
        <end position="86"/>
    </location>
</feature>
<dbReference type="AlphaFoldDB" id="A0A4S2MS85"/>
<dbReference type="SUPFAM" id="SSF57850">
    <property type="entry name" value="RING/U-box"/>
    <property type="match status" value="1"/>
</dbReference>
<evidence type="ECO:0000256" key="1">
    <source>
        <dbReference type="ARBA" id="ARBA00000900"/>
    </source>
</evidence>
<evidence type="ECO:0000313" key="12">
    <source>
        <dbReference type="EMBL" id="TGZ78538.1"/>
    </source>
</evidence>
<evidence type="ECO:0000256" key="7">
    <source>
        <dbReference type="ARBA" id="ARBA00022786"/>
    </source>
</evidence>
<evidence type="ECO:0000259" key="11">
    <source>
        <dbReference type="PROSITE" id="PS50089"/>
    </source>
</evidence>
<dbReference type="InterPro" id="IPR013083">
    <property type="entry name" value="Znf_RING/FYVE/PHD"/>
</dbReference>
<evidence type="ECO:0000256" key="8">
    <source>
        <dbReference type="ARBA" id="ARBA00022833"/>
    </source>
</evidence>
<dbReference type="FunFam" id="3.30.40.10:FF:000069">
    <property type="entry name" value="E3 ubiquitin-protein ligase RNF115"/>
    <property type="match status" value="1"/>
</dbReference>
<dbReference type="EMBL" id="ML220140">
    <property type="protein sequence ID" value="TGZ78538.1"/>
    <property type="molecule type" value="Genomic_DNA"/>
</dbReference>
<feature type="compositionally biased region" description="Basic and acidic residues" evidence="10">
    <location>
        <begin position="29"/>
        <end position="60"/>
    </location>
</feature>
<dbReference type="Proteomes" id="UP000298138">
    <property type="component" value="Unassembled WGS sequence"/>
</dbReference>
<dbReference type="PANTHER" id="PTHR15710:SF217">
    <property type="entry name" value="E3 UBIQUITIN-PROTEIN LIGASE RDUF2"/>
    <property type="match status" value="1"/>
</dbReference>
<dbReference type="PROSITE" id="PS50089">
    <property type="entry name" value="ZF_RING_2"/>
    <property type="match status" value="1"/>
</dbReference>
<dbReference type="SMART" id="SM00184">
    <property type="entry name" value="RING"/>
    <property type="match status" value="1"/>
</dbReference>
<feature type="region of interest" description="Disordered" evidence="10">
    <location>
        <begin position="228"/>
        <end position="339"/>
    </location>
</feature>
<evidence type="ECO:0000313" key="13">
    <source>
        <dbReference type="Proteomes" id="UP000298138"/>
    </source>
</evidence>
<dbReference type="InterPro" id="IPR001841">
    <property type="entry name" value="Znf_RING"/>
</dbReference>
<keyword evidence="13" id="KW-1185">Reference proteome</keyword>
<organism evidence="12 13">
    <name type="scientific">Ascodesmis nigricans</name>
    <dbReference type="NCBI Taxonomy" id="341454"/>
    <lineage>
        <taxon>Eukaryota</taxon>
        <taxon>Fungi</taxon>
        <taxon>Dikarya</taxon>
        <taxon>Ascomycota</taxon>
        <taxon>Pezizomycotina</taxon>
        <taxon>Pezizomycetes</taxon>
        <taxon>Pezizales</taxon>
        <taxon>Ascodesmidaceae</taxon>
        <taxon>Ascodesmis</taxon>
    </lineage>
</organism>
<comment type="catalytic activity">
    <reaction evidence="1">
        <text>S-ubiquitinyl-[E2 ubiquitin-conjugating enzyme]-L-cysteine + [acceptor protein]-L-lysine = [E2 ubiquitin-conjugating enzyme]-L-cysteine + N(6)-ubiquitinyl-[acceptor protein]-L-lysine.</text>
        <dbReference type="EC" id="2.3.2.27"/>
    </reaction>
</comment>
<dbReference type="OrthoDB" id="8062037at2759"/>
<evidence type="ECO:0000256" key="10">
    <source>
        <dbReference type="SAM" id="MobiDB-lite"/>
    </source>
</evidence>